<dbReference type="InterPro" id="IPR010065">
    <property type="entry name" value="AA_ABC_transptr_permease_3TM"/>
</dbReference>
<dbReference type="GO" id="GO:0022857">
    <property type="term" value="F:transmembrane transporter activity"/>
    <property type="evidence" value="ECO:0007669"/>
    <property type="project" value="InterPro"/>
</dbReference>
<dbReference type="PROSITE" id="PS50928">
    <property type="entry name" value="ABC_TM1"/>
    <property type="match status" value="1"/>
</dbReference>
<feature type="transmembrane region" description="Helical" evidence="9">
    <location>
        <begin position="87"/>
        <end position="110"/>
    </location>
</feature>
<proteinExistence type="inferred from homology"/>
<dbReference type="EMBL" id="CP031517">
    <property type="protein sequence ID" value="QOS39057.1"/>
    <property type="molecule type" value="Genomic_DNA"/>
</dbReference>
<dbReference type="NCBIfam" id="TIGR01726">
    <property type="entry name" value="HEQRo_perm_3TM"/>
    <property type="match status" value="1"/>
</dbReference>
<dbReference type="Proteomes" id="UP000593591">
    <property type="component" value="Chromosome"/>
</dbReference>
<evidence type="ECO:0000256" key="2">
    <source>
        <dbReference type="ARBA" id="ARBA00010072"/>
    </source>
</evidence>
<dbReference type="Gene3D" id="1.10.3720.10">
    <property type="entry name" value="MetI-like"/>
    <property type="match status" value="1"/>
</dbReference>
<accession>A0A7M1XIB8</accession>
<dbReference type="PANTHER" id="PTHR30614">
    <property type="entry name" value="MEMBRANE COMPONENT OF AMINO ACID ABC TRANSPORTER"/>
    <property type="match status" value="1"/>
</dbReference>
<comment type="similarity">
    <text evidence="2">Belongs to the binding-protein-dependent transport system permease family. HisMQ subfamily.</text>
</comment>
<protein>
    <submittedName>
        <fullName evidence="11">Amino acid ABC transporter permease</fullName>
    </submittedName>
</protein>
<keyword evidence="5 9" id="KW-0812">Transmembrane</keyword>
<feature type="transmembrane region" description="Helical" evidence="9">
    <location>
        <begin position="20"/>
        <end position="42"/>
    </location>
</feature>
<evidence type="ECO:0000256" key="4">
    <source>
        <dbReference type="ARBA" id="ARBA00022475"/>
    </source>
</evidence>
<dbReference type="InterPro" id="IPR043429">
    <property type="entry name" value="ArtM/GltK/GlnP/TcyL/YhdX-like"/>
</dbReference>
<keyword evidence="7 9" id="KW-1133">Transmembrane helix</keyword>
<dbReference type="Pfam" id="PF00528">
    <property type="entry name" value="BPD_transp_1"/>
    <property type="match status" value="1"/>
</dbReference>
<dbReference type="PANTHER" id="PTHR30614:SF0">
    <property type="entry name" value="L-CYSTINE TRANSPORT SYSTEM PERMEASE PROTEIN TCYL"/>
    <property type="match status" value="1"/>
</dbReference>
<sequence>MSISFLDVTLKLLSGLGNTLLIFLISFSISIPLGVLFTRFSLSKNKVLQKVMQVFIWVIRGTPLMLQIMVVFYVPGLLFNLPSLPRIIAAILAISINYAVYFSEIFRAGYQSISKGQKEAGFVLGLSRMEIFFKIQLLQIIKKIIPPMTNETISLVKDTALARIIAVNEVMLAADKIVGTYAIVYVLFYSAIFYLLVVGIISLLFKMLEKKLSYFEG</sequence>
<gene>
    <name evidence="11" type="ORF">DYE49_00750</name>
</gene>
<evidence type="ECO:0000256" key="5">
    <source>
        <dbReference type="ARBA" id="ARBA00022692"/>
    </source>
</evidence>
<dbReference type="GO" id="GO:0006865">
    <property type="term" value="P:amino acid transport"/>
    <property type="evidence" value="ECO:0007669"/>
    <property type="project" value="UniProtKB-KW"/>
</dbReference>
<feature type="transmembrane region" description="Helical" evidence="9">
    <location>
        <begin position="182"/>
        <end position="205"/>
    </location>
</feature>
<organism evidence="11 12">
    <name type="scientific">Treponema rectale</name>
    <dbReference type="NCBI Taxonomy" id="744512"/>
    <lineage>
        <taxon>Bacteria</taxon>
        <taxon>Pseudomonadati</taxon>
        <taxon>Spirochaetota</taxon>
        <taxon>Spirochaetia</taxon>
        <taxon>Spirochaetales</taxon>
        <taxon>Treponemataceae</taxon>
        <taxon>Treponema</taxon>
    </lineage>
</organism>
<evidence type="ECO:0000313" key="12">
    <source>
        <dbReference type="Proteomes" id="UP000593591"/>
    </source>
</evidence>
<evidence type="ECO:0000256" key="9">
    <source>
        <dbReference type="RuleBase" id="RU363032"/>
    </source>
</evidence>
<evidence type="ECO:0000256" key="7">
    <source>
        <dbReference type="ARBA" id="ARBA00022989"/>
    </source>
</evidence>
<dbReference type="SUPFAM" id="SSF161098">
    <property type="entry name" value="MetI-like"/>
    <property type="match status" value="1"/>
</dbReference>
<comment type="subcellular location">
    <subcellularLocation>
        <location evidence="1">Cell inner membrane</location>
        <topology evidence="1">Multi-pass membrane protein</topology>
    </subcellularLocation>
    <subcellularLocation>
        <location evidence="9">Cell membrane</location>
        <topology evidence="9">Multi-pass membrane protein</topology>
    </subcellularLocation>
</comment>
<evidence type="ECO:0000313" key="11">
    <source>
        <dbReference type="EMBL" id="QOS39057.1"/>
    </source>
</evidence>
<evidence type="ECO:0000256" key="1">
    <source>
        <dbReference type="ARBA" id="ARBA00004429"/>
    </source>
</evidence>
<dbReference type="CDD" id="cd06261">
    <property type="entry name" value="TM_PBP2"/>
    <property type="match status" value="1"/>
</dbReference>
<reference evidence="11 12" key="1">
    <citation type="submission" date="2018-08" db="EMBL/GenBank/DDBJ databases">
        <title>The first complete genome of Treponema rectale (CHPAT), a commensal spirochete of the bovine rectum.</title>
        <authorList>
            <person name="Staton G.J."/>
            <person name="Clegg S.R."/>
            <person name="Carter S.D."/>
            <person name="Radford A.D."/>
            <person name="Darby A."/>
            <person name="Hall N."/>
            <person name="Birtles R.J."/>
            <person name="Evans N.J."/>
        </authorList>
    </citation>
    <scope>NUCLEOTIDE SEQUENCE [LARGE SCALE GENOMIC DNA]</scope>
    <source>
        <strain evidence="11 12">CHPA</strain>
    </source>
</reference>
<dbReference type="InterPro" id="IPR000515">
    <property type="entry name" value="MetI-like"/>
</dbReference>
<keyword evidence="8 9" id="KW-0472">Membrane</keyword>
<evidence type="ECO:0000259" key="10">
    <source>
        <dbReference type="PROSITE" id="PS50928"/>
    </source>
</evidence>
<evidence type="ECO:0000256" key="8">
    <source>
        <dbReference type="ARBA" id="ARBA00023136"/>
    </source>
</evidence>
<name>A0A7M1XIB8_9SPIR</name>
<keyword evidence="4" id="KW-1003">Cell membrane</keyword>
<feature type="transmembrane region" description="Helical" evidence="9">
    <location>
        <begin position="54"/>
        <end position="75"/>
    </location>
</feature>
<keyword evidence="6" id="KW-0029">Amino-acid transport</keyword>
<dbReference type="AlphaFoldDB" id="A0A7M1XIB8"/>
<keyword evidence="3 9" id="KW-0813">Transport</keyword>
<dbReference type="GO" id="GO:0043190">
    <property type="term" value="C:ATP-binding cassette (ABC) transporter complex"/>
    <property type="evidence" value="ECO:0007669"/>
    <property type="project" value="InterPro"/>
</dbReference>
<feature type="domain" description="ABC transmembrane type-1" evidence="10">
    <location>
        <begin position="16"/>
        <end position="205"/>
    </location>
</feature>
<dbReference type="InterPro" id="IPR035906">
    <property type="entry name" value="MetI-like_sf"/>
</dbReference>
<evidence type="ECO:0000256" key="6">
    <source>
        <dbReference type="ARBA" id="ARBA00022970"/>
    </source>
</evidence>
<dbReference type="KEGG" id="trc:DYE49_00750"/>
<evidence type="ECO:0000256" key="3">
    <source>
        <dbReference type="ARBA" id="ARBA00022448"/>
    </source>
</evidence>